<dbReference type="PANTHER" id="PTHR33405">
    <property type="entry name" value="PROTEIN FLX-LIKE 2"/>
    <property type="match status" value="1"/>
</dbReference>
<sequence length="321" mass="35919">MAGRNRGPPVPIKGIAHGGMLPPVHESPQFVRGRGPVPHPALLEEMREPPMGMDLRQLPPHPAIIEERLAVQHDEIQGLLIDNQRLAATHVALKQELEVAQFELQRTHEYAGLLHAEKDIQMRELYEKSVKMDRDLQAVDSMRTELMRVHGDVKELTAARQELTAKAQLMTEDLARMTAELQQVPAIKADIEGLKQELQRTRTAIEYEKKGYAENYEHGQVMEKKLVSMARELEKLRAEMANAEKRARAAAAIGNPGPGYSANYGNVESIYPVNPYPASYGLNPMNPMHPQVQTSMEGYPQYGPGPGTWGAYDMQRAQGPR</sequence>
<evidence type="ECO:0000313" key="19">
    <source>
        <dbReference type="RefSeq" id="XP_071907302.1"/>
    </source>
</evidence>
<evidence type="ECO:0000256" key="6">
    <source>
        <dbReference type="SAM" id="Coils"/>
    </source>
</evidence>
<reference evidence="8" key="1">
    <citation type="journal article" date="2025" name="Foods">
        <title>Unveiling the Microbial Signatures of Arabica Coffee Cherries: Insights into Ripeness Specific Diversity, Functional Traits, and Implications for Quality and Safety.</title>
        <authorList>
            <consortium name="RefSeq"/>
            <person name="Tenea G.N."/>
            <person name="Cifuentes V."/>
            <person name="Reyes P."/>
            <person name="Cevallos-Vallejos M."/>
        </authorList>
    </citation>
    <scope>NUCLEOTIDE SEQUENCE [LARGE SCALE GENOMIC DNA]</scope>
</reference>
<dbReference type="RefSeq" id="XP_071907304.1">
    <property type="nucleotide sequence ID" value="XM_072051203.1"/>
</dbReference>
<dbReference type="RefSeq" id="XP_071907302.1">
    <property type="nucleotide sequence ID" value="XM_072051201.1"/>
</dbReference>
<comment type="similarity">
    <text evidence="1">Belongs to the FLX family.</text>
</comment>
<accession>A0A6P6S8R3</accession>
<dbReference type="InterPro" id="IPR040353">
    <property type="entry name" value="FLX/FLX-like"/>
</dbReference>
<evidence type="ECO:0000256" key="4">
    <source>
        <dbReference type="ARBA" id="ARBA00023054"/>
    </source>
</evidence>
<keyword evidence="3" id="KW-0221">Differentiation</keyword>
<evidence type="ECO:0000313" key="25">
    <source>
        <dbReference type="RefSeq" id="XP_071907308.1"/>
    </source>
</evidence>
<dbReference type="RefSeq" id="XP_071907309.1">
    <property type="nucleotide sequence ID" value="XM_072051208.1"/>
</dbReference>
<evidence type="ECO:0000256" key="2">
    <source>
        <dbReference type="ARBA" id="ARBA00022473"/>
    </source>
</evidence>
<keyword evidence="4 6" id="KW-0175">Coiled coil</keyword>
<keyword evidence="5" id="KW-0287">Flowering</keyword>
<dbReference type="RefSeq" id="XP_071907306.1">
    <property type="nucleotide sequence ID" value="XM_072051205.1"/>
</dbReference>
<evidence type="ECO:0000313" key="22">
    <source>
        <dbReference type="RefSeq" id="XP_071907305.1"/>
    </source>
</evidence>
<evidence type="ECO:0000313" key="23">
    <source>
        <dbReference type="RefSeq" id="XP_071907306.1"/>
    </source>
</evidence>
<dbReference type="RefSeq" id="XP_027062206.1">
    <property type="nucleotide sequence ID" value="XM_027206405.1"/>
</dbReference>
<evidence type="ECO:0000313" key="9">
    <source>
        <dbReference type="RefSeq" id="XP_027062205.1"/>
    </source>
</evidence>
<reference evidence="9 10" key="2">
    <citation type="submission" date="2025-04" db="UniProtKB">
        <authorList>
            <consortium name="RefSeq"/>
        </authorList>
    </citation>
    <scope>IDENTIFICATION</scope>
    <source>
        <tissue evidence="9 10">Leaves</tissue>
    </source>
</reference>
<proteinExistence type="inferred from homology"/>
<dbReference type="RefSeq" id="XP_071907308.1">
    <property type="nucleotide sequence ID" value="XM_072051207.1"/>
</dbReference>
<evidence type="ECO:0000313" key="15">
    <source>
        <dbReference type="RefSeq" id="XP_027062215.1"/>
    </source>
</evidence>
<evidence type="ECO:0000313" key="18">
    <source>
        <dbReference type="RefSeq" id="XP_071907301.1"/>
    </source>
</evidence>
<evidence type="ECO:0000313" key="17">
    <source>
        <dbReference type="RefSeq" id="XP_027062217.1"/>
    </source>
</evidence>
<dbReference type="AlphaFoldDB" id="A0A6P6S8R3"/>
<dbReference type="RefSeq" id="XP_027062207.1">
    <property type="nucleotide sequence ID" value="XM_027206406.1"/>
</dbReference>
<evidence type="ECO:0000313" key="12">
    <source>
        <dbReference type="RefSeq" id="XP_027062208.1"/>
    </source>
</evidence>
<name>A0A6P6S8R3_COFAR</name>
<dbReference type="GeneID" id="113688560"/>
<organism evidence="8 13">
    <name type="scientific">Coffea arabica</name>
    <name type="common">Arabian coffee</name>
    <dbReference type="NCBI Taxonomy" id="13443"/>
    <lineage>
        <taxon>Eukaryota</taxon>
        <taxon>Viridiplantae</taxon>
        <taxon>Streptophyta</taxon>
        <taxon>Embryophyta</taxon>
        <taxon>Tracheophyta</taxon>
        <taxon>Spermatophyta</taxon>
        <taxon>Magnoliopsida</taxon>
        <taxon>eudicotyledons</taxon>
        <taxon>Gunneridae</taxon>
        <taxon>Pentapetalae</taxon>
        <taxon>asterids</taxon>
        <taxon>lamiids</taxon>
        <taxon>Gentianales</taxon>
        <taxon>Rubiaceae</taxon>
        <taxon>Ixoroideae</taxon>
        <taxon>Gardenieae complex</taxon>
        <taxon>Bertiereae - Coffeeae clade</taxon>
        <taxon>Coffeeae</taxon>
        <taxon>Coffea</taxon>
    </lineage>
</organism>
<evidence type="ECO:0000313" key="10">
    <source>
        <dbReference type="RefSeq" id="XP_027062206.1"/>
    </source>
</evidence>
<dbReference type="RefSeq" id="XP_027062205.1">
    <property type="nucleotide sequence ID" value="XM_027206404.1"/>
</dbReference>
<evidence type="ECO:0000313" key="26">
    <source>
        <dbReference type="RefSeq" id="XP_071907309.1"/>
    </source>
</evidence>
<feature type="coiled-coil region" evidence="6">
    <location>
        <begin position="219"/>
        <end position="253"/>
    </location>
</feature>
<evidence type="ECO:0000313" key="8">
    <source>
        <dbReference type="Proteomes" id="UP001652660"/>
    </source>
</evidence>
<evidence type="ECO:0000313" key="21">
    <source>
        <dbReference type="RefSeq" id="XP_071907304.1"/>
    </source>
</evidence>
<feature type="region of interest" description="Disordered" evidence="7">
    <location>
        <begin position="1"/>
        <end position="30"/>
    </location>
</feature>
<gene>
    <name evidence="9 10 11 12 13 14 15 16 17 18 19 20 21 22 23 24 25 26" type="primary">LOC113688560</name>
</gene>
<keyword evidence="2" id="KW-0217">Developmental protein</keyword>
<dbReference type="RefSeq" id="XP_071907305.1">
    <property type="nucleotide sequence ID" value="XM_072051204.1"/>
</dbReference>
<feature type="coiled-coil region" evidence="6">
    <location>
        <begin position="153"/>
        <end position="180"/>
    </location>
</feature>
<dbReference type="RefSeq" id="XP_071907303.1">
    <property type="nucleotide sequence ID" value="XM_072051202.1"/>
</dbReference>
<dbReference type="RefSeq" id="XP_027062217.1">
    <property type="nucleotide sequence ID" value="XM_027206416.1"/>
</dbReference>
<dbReference type="RefSeq" id="XP_027062209.1">
    <property type="nucleotide sequence ID" value="XM_027206408.1"/>
</dbReference>
<evidence type="ECO:0000256" key="1">
    <source>
        <dbReference type="ARBA" id="ARBA00005405"/>
    </source>
</evidence>
<dbReference type="RefSeq" id="XP_027062215.1">
    <property type="nucleotide sequence ID" value="XM_027206414.1"/>
</dbReference>
<evidence type="ECO:0000256" key="3">
    <source>
        <dbReference type="ARBA" id="ARBA00022782"/>
    </source>
</evidence>
<evidence type="ECO:0000313" key="16">
    <source>
        <dbReference type="RefSeq" id="XP_027062216.1"/>
    </source>
</evidence>
<evidence type="ECO:0000313" key="11">
    <source>
        <dbReference type="RefSeq" id="XP_027062207.1"/>
    </source>
</evidence>
<evidence type="ECO:0000313" key="14">
    <source>
        <dbReference type="RefSeq" id="XP_027062210.1"/>
    </source>
</evidence>
<dbReference type="RefSeq" id="XP_071907307.1">
    <property type="nucleotide sequence ID" value="XM_072051206.1"/>
</dbReference>
<dbReference type="RefSeq" id="XP_071907301.1">
    <property type="nucleotide sequence ID" value="XM_072051200.1"/>
</dbReference>
<evidence type="ECO:0000313" key="20">
    <source>
        <dbReference type="RefSeq" id="XP_071907303.1"/>
    </source>
</evidence>
<dbReference type="OrthoDB" id="1928946at2759"/>
<keyword evidence="8" id="KW-1185">Reference proteome</keyword>
<evidence type="ECO:0000313" key="13">
    <source>
        <dbReference type="RefSeq" id="XP_027062209.1"/>
    </source>
</evidence>
<protein>
    <submittedName>
        <fullName evidence="9 10">Protein FLX-like 1 isoform X1</fullName>
    </submittedName>
</protein>
<dbReference type="GO" id="GO:0030154">
    <property type="term" value="P:cell differentiation"/>
    <property type="evidence" value="ECO:0007669"/>
    <property type="project" value="UniProtKB-KW"/>
</dbReference>
<evidence type="ECO:0000256" key="5">
    <source>
        <dbReference type="ARBA" id="ARBA00023089"/>
    </source>
</evidence>
<dbReference type="Proteomes" id="UP001652660">
    <property type="component" value="Chromosome 5c"/>
</dbReference>
<dbReference type="RefSeq" id="XP_027062216.1">
    <property type="nucleotide sequence ID" value="XM_027206415.1"/>
</dbReference>
<dbReference type="RefSeq" id="XP_027062210.1">
    <property type="nucleotide sequence ID" value="XM_027206409.1"/>
</dbReference>
<evidence type="ECO:0000256" key="7">
    <source>
        <dbReference type="SAM" id="MobiDB-lite"/>
    </source>
</evidence>
<dbReference type="PANTHER" id="PTHR33405:SF7">
    <property type="entry name" value="PROTEIN FLX-LIKE 1"/>
    <property type="match status" value="1"/>
</dbReference>
<evidence type="ECO:0000313" key="24">
    <source>
        <dbReference type="RefSeq" id="XP_071907307.1"/>
    </source>
</evidence>
<dbReference type="RefSeq" id="XP_027062208.1">
    <property type="nucleotide sequence ID" value="XM_027206407.1"/>
</dbReference>
<dbReference type="GO" id="GO:0009908">
    <property type="term" value="P:flower development"/>
    <property type="evidence" value="ECO:0007669"/>
    <property type="project" value="UniProtKB-KW"/>
</dbReference>